<dbReference type="RefSeq" id="WP_067908035.1">
    <property type="nucleotide sequence ID" value="NZ_LZJP01000097.1"/>
</dbReference>
<dbReference type="SUPFAM" id="SSF52777">
    <property type="entry name" value="CoA-dependent acyltransferases"/>
    <property type="match status" value="1"/>
</dbReference>
<name>A0A1A2TSD5_MYCNT</name>
<dbReference type="Gene3D" id="3.30.559.10">
    <property type="entry name" value="Chloramphenicol acetyltransferase-like domain"/>
    <property type="match status" value="1"/>
</dbReference>
<evidence type="ECO:0000313" key="1">
    <source>
        <dbReference type="EMBL" id="OBH79320.1"/>
    </source>
</evidence>
<dbReference type="EMBL" id="LZJU01000041">
    <property type="protein sequence ID" value="OBH79320.1"/>
    <property type="molecule type" value="Genomic_DNA"/>
</dbReference>
<proteinExistence type="predicted"/>
<evidence type="ECO:0000313" key="2">
    <source>
        <dbReference type="Proteomes" id="UP000092389"/>
    </source>
</evidence>
<dbReference type="Proteomes" id="UP000092389">
    <property type="component" value="Unassembled WGS sequence"/>
</dbReference>
<reference evidence="1 2" key="1">
    <citation type="submission" date="2016-06" db="EMBL/GenBank/DDBJ databases">
        <authorList>
            <person name="Kjaerup R.B."/>
            <person name="Dalgaard T.S."/>
            <person name="Juul-Madsen H.R."/>
        </authorList>
    </citation>
    <scope>NUCLEOTIDE SEQUENCE [LARGE SCALE GENOMIC DNA]</scope>
    <source>
        <strain evidence="1 2">E152</strain>
    </source>
</reference>
<dbReference type="InterPro" id="IPR023213">
    <property type="entry name" value="CAT-like_dom_sf"/>
</dbReference>
<dbReference type="AlphaFoldDB" id="A0A1A2TSD5"/>
<accession>A0A1A2TSD5</accession>
<gene>
    <name evidence="1" type="ORF">A5683_16220</name>
</gene>
<dbReference type="OrthoDB" id="8183309at2"/>
<sequence length="451" mass="48508">MSNVLDLADQTLFLGERATGTTSLVQCIWVYDRPVDVDGLRRFHDRLGRGRLARRIERSPLPFGRHRWVSPGEQAGLEIVAAPRPREELDTWCGEQASTRPDAEYGPGWRLAVLPFTDGGSAVSLVITHCISDGVGLCEALADAASGRDDAVSWPAPAARRRWRAVREDARQTLSDTPDIGRAISAAVRLAREGRRKVGPGAAAVPTRSAARTAGPDESVTLPMATIFIDADEWDARSESLGGTGNALLAGLAARLAQRLGRVATDGSVNVGMPVNERTPGDTRANAVTNVDITVDPARATDLREIRAAIRQALVRHQQVPDERWALLPLVPLIPKRLFRRLISVATGSATAVVSSNLGAIDSAANRPDGTDADYFAMKSLYPGVTRATMQRTNGVLALLSGRAHGRVFVSVLAYRPEQPNSNDGLKEHISNTLSDFALTATAGWRTFSPV</sequence>
<comment type="caution">
    <text evidence="1">The sequence shown here is derived from an EMBL/GenBank/DDBJ whole genome shotgun (WGS) entry which is preliminary data.</text>
</comment>
<protein>
    <recommendedName>
        <fullName evidence="3">Diacylglycerol O-acyltransferase</fullName>
    </recommendedName>
</protein>
<organism evidence="1 2">
    <name type="scientific">Mycobacterium mantenii</name>
    <dbReference type="NCBI Taxonomy" id="560555"/>
    <lineage>
        <taxon>Bacteria</taxon>
        <taxon>Bacillati</taxon>
        <taxon>Actinomycetota</taxon>
        <taxon>Actinomycetes</taxon>
        <taxon>Mycobacteriales</taxon>
        <taxon>Mycobacteriaceae</taxon>
        <taxon>Mycobacterium</taxon>
        <taxon>Mycobacterium avium complex (MAC)</taxon>
    </lineage>
</organism>
<evidence type="ECO:0008006" key="3">
    <source>
        <dbReference type="Google" id="ProtNLM"/>
    </source>
</evidence>